<proteinExistence type="inferred from homology"/>
<sequence>MTVKISSIGLRGLEGYRVQVEVKEVPGLAVMVIVGLPDASVKEAKERVLASLYSFGCDVLDRKIIVHLSPPERKKHSPMFDLAMAIGILKAKGQIKELISTDDAFLGALSLDGTVQPIDGMLPAVLAAKKLGFKRIYLPYDSTLPLHHLKDFNCVFVQTLEETVQWLQGQHVLPLSPQQMAPEHFHSPLKNDRDFQHIIGHHQAKRALEIAAAGGHNVLMIGPPGCGKSLLAETFPTILPGLSNDAQLEVISLYQLAGEPCMNGEYPPFRHPHHSASSVALIGGGSHPKPGEVSLAHRGVLFLDEMAEFTKKTLDMLRQPLEIGKVTISRAHSTVTYPADFLLLGAMNPCPCGYLGSRMRYCTCTSKQIQAYRNRVSGPIYDRMDVLLSLEVIDFTKETKISESSETIKNRVEEARRKQYERYGEEMTNGRVPFELLMEKSPLTKGQRQLLQQWASQHQWSNRAQTKIIRLARTISDLTGAKEITDESLWEAMTLRRLKTYTKQQVRAR</sequence>
<dbReference type="Gene3D" id="3.30.230.10">
    <property type="match status" value="1"/>
</dbReference>
<comment type="similarity">
    <text evidence="1">Belongs to the Mg-chelatase subunits D/I family. ComM subfamily.</text>
</comment>
<evidence type="ECO:0000256" key="1">
    <source>
        <dbReference type="ARBA" id="ARBA00006354"/>
    </source>
</evidence>
<dbReference type="KEGG" id="gwc:GWCH70_3079"/>
<organism evidence="3">
    <name type="scientific">Geobacillus sp. (strain WCH70)</name>
    <dbReference type="NCBI Taxonomy" id="471223"/>
    <lineage>
        <taxon>Bacteria</taxon>
        <taxon>Bacillati</taxon>
        <taxon>Bacillota</taxon>
        <taxon>Bacilli</taxon>
        <taxon>Bacillales</taxon>
        <taxon>Anoxybacillaceae</taxon>
        <taxon>Geobacillus</taxon>
    </lineage>
</organism>
<dbReference type="InterPro" id="IPR000523">
    <property type="entry name" value="Mg_chelatse_chII-like_cat_dom"/>
</dbReference>
<evidence type="ECO:0000313" key="3">
    <source>
        <dbReference type="EMBL" id="ACS25741.1"/>
    </source>
</evidence>
<protein>
    <submittedName>
        <fullName evidence="3">Mg chelatase, subunit ChlI</fullName>
    </submittedName>
</protein>
<evidence type="ECO:0000259" key="2">
    <source>
        <dbReference type="SMART" id="SM00382"/>
    </source>
</evidence>
<name>C5D8A3_GEOSW</name>
<dbReference type="GO" id="GO:0005524">
    <property type="term" value="F:ATP binding"/>
    <property type="evidence" value="ECO:0007669"/>
    <property type="project" value="InterPro"/>
</dbReference>
<gene>
    <name evidence="3" type="ordered locus">GWCH70_3079</name>
</gene>
<dbReference type="InterPro" id="IPR004482">
    <property type="entry name" value="Mg_chelat-rel"/>
</dbReference>
<dbReference type="EMBL" id="CP001638">
    <property type="protein sequence ID" value="ACS25741.1"/>
    <property type="molecule type" value="Genomic_DNA"/>
</dbReference>
<dbReference type="Gene3D" id="3.40.50.300">
    <property type="entry name" value="P-loop containing nucleotide triphosphate hydrolases"/>
    <property type="match status" value="1"/>
</dbReference>
<dbReference type="Pfam" id="PF13335">
    <property type="entry name" value="Mg_chelatase_C"/>
    <property type="match status" value="1"/>
</dbReference>
<dbReference type="PANTHER" id="PTHR32039">
    <property type="entry name" value="MAGNESIUM-CHELATASE SUBUNIT CHLI"/>
    <property type="match status" value="1"/>
</dbReference>
<dbReference type="STRING" id="471223.GWCH70_3079"/>
<dbReference type="InterPro" id="IPR045006">
    <property type="entry name" value="CHLI-like"/>
</dbReference>
<dbReference type="PANTHER" id="PTHR32039:SF7">
    <property type="entry name" value="COMPETENCE PROTEIN COMM"/>
    <property type="match status" value="1"/>
</dbReference>
<dbReference type="OrthoDB" id="9813147at2"/>
<dbReference type="SUPFAM" id="SSF54211">
    <property type="entry name" value="Ribosomal protein S5 domain 2-like"/>
    <property type="match status" value="1"/>
</dbReference>
<reference evidence="3" key="1">
    <citation type="submission" date="2009-06" db="EMBL/GenBank/DDBJ databases">
        <title>Complete sequence of chromosome of Geopacillus sp. WCH70.</title>
        <authorList>
            <consortium name="US DOE Joint Genome Institute"/>
            <person name="Lucas S."/>
            <person name="Copeland A."/>
            <person name="Lapidus A."/>
            <person name="Glavina del Rio T."/>
            <person name="Dalin E."/>
            <person name="Tice H."/>
            <person name="Bruce D."/>
            <person name="Goodwin L."/>
            <person name="Pitluck S."/>
            <person name="Chertkov O."/>
            <person name="Brettin T."/>
            <person name="Detter J.C."/>
            <person name="Han C."/>
            <person name="Larimer F."/>
            <person name="Land M."/>
            <person name="Hauser L."/>
            <person name="Kyrpides N."/>
            <person name="Mikhailova N."/>
            <person name="Brumm P."/>
            <person name="Mead D.A."/>
            <person name="Richardson P."/>
        </authorList>
    </citation>
    <scope>NUCLEOTIDE SEQUENCE [LARGE SCALE GENOMIC DNA]</scope>
    <source>
        <strain evidence="3">WCH70</strain>
    </source>
</reference>
<accession>C5D8A3</accession>
<dbReference type="AlphaFoldDB" id="C5D8A3"/>
<dbReference type="eggNOG" id="COG0606">
    <property type="taxonomic scope" value="Bacteria"/>
</dbReference>
<dbReference type="HOGENOM" id="CLU_026145_1_0_9"/>
<dbReference type="SMART" id="SM00382">
    <property type="entry name" value="AAA"/>
    <property type="match status" value="1"/>
</dbReference>
<dbReference type="SUPFAM" id="SSF52540">
    <property type="entry name" value="P-loop containing nucleoside triphosphate hydrolases"/>
    <property type="match status" value="1"/>
</dbReference>
<dbReference type="InterPro" id="IPR014721">
    <property type="entry name" value="Ribsml_uS5_D2-typ_fold_subgr"/>
</dbReference>
<dbReference type="InterPro" id="IPR020568">
    <property type="entry name" value="Ribosomal_Su5_D2-typ_SF"/>
</dbReference>
<dbReference type="Pfam" id="PF13541">
    <property type="entry name" value="ChlI"/>
    <property type="match status" value="1"/>
</dbReference>
<feature type="domain" description="AAA+ ATPase" evidence="2">
    <location>
        <begin position="214"/>
        <end position="375"/>
    </location>
</feature>
<dbReference type="InterPro" id="IPR003593">
    <property type="entry name" value="AAA+_ATPase"/>
</dbReference>
<dbReference type="NCBIfam" id="TIGR00368">
    <property type="entry name" value="YifB family Mg chelatase-like AAA ATPase"/>
    <property type="match status" value="1"/>
</dbReference>
<dbReference type="InterPro" id="IPR027417">
    <property type="entry name" value="P-loop_NTPase"/>
</dbReference>
<dbReference type="Pfam" id="PF01078">
    <property type="entry name" value="Mg_chelatase"/>
    <property type="match status" value="1"/>
</dbReference>
<dbReference type="InterPro" id="IPR025158">
    <property type="entry name" value="Mg_chelat-rel_C"/>
</dbReference>